<dbReference type="GO" id="GO:0003724">
    <property type="term" value="F:RNA helicase activity"/>
    <property type="evidence" value="ECO:0007669"/>
    <property type="project" value="UniProtKB-EC"/>
</dbReference>
<evidence type="ECO:0000256" key="3">
    <source>
        <dbReference type="ARBA" id="ARBA00022741"/>
    </source>
</evidence>
<keyword evidence="7" id="KW-0508">mRNA splicing</keyword>
<dbReference type="Pfam" id="PF07717">
    <property type="entry name" value="OB_NTP_bind"/>
    <property type="match status" value="1"/>
</dbReference>
<evidence type="ECO:0000313" key="13">
    <source>
        <dbReference type="EMBL" id="KAG1770875.1"/>
    </source>
</evidence>
<reference evidence="13" key="1">
    <citation type="journal article" date="2020" name="New Phytol.">
        <title>Comparative genomics reveals dynamic genome evolution in host specialist ectomycorrhizal fungi.</title>
        <authorList>
            <person name="Lofgren L.A."/>
            <person name="Nguyen N.H."/>
            <person name="Vilgalys R."/>
            <person name="Ruytinx J."/>
            <person name="Liao H.L."/>
            <person name="Branco S."/>
            <person name="Kuo A."/>
            <person name="LaButti K."/>
            <person name="Lipzen A."/>
            <person name="Andreopoulos W."/>
            <person name="Pangilinan J."/>
            <person name="Riley R."/>
            <person name="Hundley H."/>
            <person name="Na H."/>
            <person name="Barry K."/>
            <person name="Grigoriev I.V."/>
            <person name="Stajich J.E."/>
            <person name="Kennedy P.G."/>
        </authorList>
    </citation>
    <scope>NUCLEOTIDE SEQUENCE</scope>
    <source>
        <strain evidence="13">DOB743</strain>
    </source>
</reference>
<comment type="catalytic activity">
    <reaction evidence="8">
        <text>ATP + H2O = ADP + phosphate + H(+)</text>
        <dbReference type="Rhea" id="RHEA:13065"/>
        <dbReference type="ChEBI" id="CHEBI:15377"/>
        <dbReference type="ChEBI" id="CHEBI:15378"/>
        <dbReference type="ChEBI" id="CHEBI:30616"/>
        <dbReference type="ChEBI" id="CHEBI:43474"/>
        <dbReference type="ChEBI" id="CHEBI:456216"/>
        <dbReference type="EC" id="3.6.4.13"/>
    </reaction>
</comment>
<dbReference type="InterPro" id="IPR027417">
    <property type="entry name" value="P-loop_NTPase"/>
</dbReference>
<evidence type="ECO:0000256" key="10">
    <source>
        <dbReference type="SAM" id="MobiDB-lite"/>
    </source>
</evidence>
<feature type="domain" description="Helicase ATP-binding" evidence="11">
    <location>
        <begin position="141"/>
        <end position="307"/>
    </location>
</feature>
<evidence type="ECO:0000256" key="4">
    <source>
        <dbReference type="ARBA" id="ARBA00022801"/>
    </source>
</evidence>
<keyword evidence="6" id="KW-0067">ATP-binding</keyword>
<dbReference type="Pfam" id="PF04408">
    <property type="entry name" value="WHD_HA2"/>
    <property type="match status" value="1"/>
</dbReference>
<feature type="compositionally biased region" description="Basic and acidic residues" evidence="10">
    <location>
        <begin position="34"/>
        <end position="49"/>
    </location>
</feature>
<dbReference type="GO" id="GO:0005524">
    <property type="term" value="F:ATP binding"/>
    <property type="evidence" value="ECO:0007669"/>
    <property type="project" value="UniProtKB-KW"/>
</dbReference>
<dbReference type="Gene3D" id="1.20.120.1080">
    <property type="match status" value="1"/>
</dbReference>
<gene>
    <name evidence="13" type="ORF">EV702DRAFT_1281793</name>
</gene>
<organism evidence="13 14">
    <name type="scientific">Suillus placidus</name>
    <dbReference type="NCBI Taxonomy" id="48579"/>
    <lineage>
        <taxon>Eukaryota</taxon>
        <taxon>Fungi</taxon>
        <taxon>Dikarya</taxon>
        <taxon>Basidiomycota</taxon>
        <taxon>Agaricomycotina</taxon>
        <taxon>Agaricomycetes</taxon>
        <taxon>Agaricomycetidae</taxon>
        <taxon>Boletales</taxon>
        <taxon>Suillineae</taxon>
        <taxon>Suillaceae</taxon>
        <taxon>Suillus</taxon>
    </lineage>
</organism>
<dbReference type="PROSITE" id="PS51194">
    <property type="entry name" value="HELICASE_CTER"/>
    <property type="match status" value="1"/>
</dbReference>
<dbReference type="GO" id="GO:0000390">
    <property type="term" value="P:spliceosomal complex disassembly"/>
    <property type="evidence" value="ECO:0007669"/>
    <property type="project" value="UniProtKB-ARBA"/>
</dbReference>
<feature type="region of interest" description="Disordered" evidence="10">
    <location>
        <begin position="20"/>
        <end position="58"/>
    </location>
</feature>
<dbReference type="SMART" id="SM00487">
    <property type="entry name" value="DEXDc"/>
    <property type="match status" value="1"/>
</dbReference>
<dbReference type="FunFam" id="3.40.50.300:FF:001148">
    <property type="entry name" value="Pre-mRNA-splicing factor ATP-dependent RNA helicase DHX15/PRP43"/>
    <property type="match status" value="1"/>
</dbReference>
<evidence type="ECO:0000259" key="11">
    <source>
        <dbReference type="PROSITE" id="PS51192"/>
    </source>
</evidence>
<dbReference type="Pfam" id="PF21010">
    <property type="entry name" value="HA2_C"/>
    <property type="match status" value="1"/>
</dbReference>
<dbReference type="PANTHER" id="PTHR18934:SF109">
    <property type="entry name" value="ATP-DEPENDENT RNA HELICASE DHX15 HOMOLOG"/>
    <property type="match status" value="1"/>
</dbReference>
<keyword evidence="2" id="KW-0507">mRNA processing</keyword>
<dbReference type="InterPro" id="IPR014001">
    <property type="entry name" value="Helicase_ATP-bd"/>
</dbReference>
<dbReference type="SMART" id="SM00490">
    <property type="entry name" value="HELICc"/>
    <property type="match status" value="1"/>
</dbReference>
<feature type="domain" description="Helicase C-terminal" evidence="12">
    <location>
        <begin position="333"/>
        <end position="522"/>
    </location>
</feature>
<dbReference type="AlphaFoldDB" id="A0A9P6ZL52"/>
<keyword evidence="5" id="KW-0347">Helicase</keyword>
<keyword evidence="4 13" id="KW-0378">Hydrolase</keyword>
<evidence type="ECO:0000256" key="1">
    <source>
        <dbReference type="ARBA" id="ARBA00012552"/>
    </source>
</evidence>
<comment type="function">
    <text evidence="9">Pre-mRNA processing factor involved in disassembly of spliceosomes after the release of mature mRNA.</text>
</comment>
<dbReference type="EC" id="3.6.4.13" evidence="1"/>
<dbReference type="InterPro" id="IPR011709">
    <property type="entry name" value="DEAD-box_helicase_OB_fold"/>
</dbReference>
<dbReference type="InterPro" id="IPR011545">
    <property type="entry name" value="DEAD/DEAH_box_helicase_dom"/>
</dbReference>
<evidence type="ECO:0000256" key="5">
    <source>
        <dbReference type="ARBA" id="ARBA00022806"/>
    </source>
</evidence>
<keyword evidence="3" id="KW-0547">Nucleotide-binding</keyword>
<dbReference type="CDD" id="cd18791">
    <property type="entry name" value="SF2_C_RHA"/>
    <property type="match status" value="1"/>
</dbReference>
<dbReference type="Pfam" id="PF00271">
    <property type="entry name" value="Helicase_C"/>
    <property type="match status" value="1"/>
</dbReference>
<evidence type="ECO:0000256" key="6">
    <source>
        <dbReference type="ARBA" id="ARBA00022840"/>
    </source>
</evidence>
<evidence type="ECO:0000256" key="8">
    <source>
        <dbReference type="ARBA" id="ARBA00047984"/>
    </source>
</evidence>
<name>A0A9P6ZL52_9AGAM</name>
<dbReference type="InterPro" id="IPR007502">
    <property type="entry name" value="Helicase-assoc_dom"/>
</dbReference>
<comment type="caution">
    <text evidence="13">The sequence shown here is derived from an EMBL/GenBank/DDBJ whole genome shotgun (WGS) entry which is preliminary data.</text>
</comment>
<dbReference type="GO" id="GO:0003723">
    <property type="term" value="F:RNA binding"/>
    <property type="evidence" value="ECO:0007669"/>
    <property type="project" value="TreeGrafter"/>
</dbReference>
<evidence type="ECO:0000259" key="12">
    <source>
        <dbReference type="PROSITE" id="PS51194"/>
    </source>
</evidence>
<dbReference type="Gene3D" id="3.40.50.300">
    <property type="entry name" value="P-loop containing nucleotide triphosphate hydrolases"/>
    <property type="match status" value="2"/>
</dbReference>
<sequence length="831" mass="94068">MTGLIKKLWDSIRWTRSTDDVEDEISHTRQNTETPKEDPHHDLVDRDQDTLDGASASPREPLFTAVLREVAAERERAASSTLDGALRNFGYLAREATTEQVHLALEHDINPFTNQPHTAQYKKILEARKSLPVFTHMAEFYKIFNKHQIIIMVGETGSGKTTQIPQFVAYSDLPHTKNKIVACTQTRRVATTAVAERVADEMDVQLGQQVGYSIRFEDMTEAGTTFLKYMTDGILLREAMHDPDLSRYSTIIVDDAHERTLATDILMGILKTLARRRPDLKLIIMSATLDALKFQKYFAVSADALPPLFKVPGRTHPVEVFYTQAPVSDYVKAVIRFVLQIHCTEKPGDILVFLTGEEEIEDVCHRIKVDVDNLIKSYPETVGPLECIPLYSWLPPQQQQRIFDPPPKAGSPHGPPGRKVVVSTNIAESSLTIDGIVYVVDPGFSKQKVYNPSTRVESLLVSPISKESAQQRTGRAGRTRPGKCYRLYTQKNFVSEFKEQTEPEILRSNLVSTVLMLVKAGIKDLVKFDYLDEPAPESLLRALEVLNYLGAVDDDGNLTALGSMMAEFPLDPQLSKMLIVSPEFKCSNEILTITAMLSVPNVWLRPSNKREEADAAKAMLTVPGGDHLILLNVYNEYIQNQHDKDWTRIYYLSAPALLQAVNVREQLERTMMQFEVDLVTVQDQSDMSSAIKQALCCGFFMQVAHKVGGKRNYMNLNNQPVVLHPSCRLDTQPEWVIFNEFLVTNRPYIRTVTGVRPEWLLENARSHFDLKDWPESEMKRALVRVSNRMAGRFGARWDNAARVGEIDEEVEDLVRGLSTLAERRRGRRRRG</sequence>
<dbReference type="SMART" id="SM00847">
    <property type="entry name" value="HA2"/>
    <property type="match status" value="1"/>
</dbReference>
<evidence type="ECO:0000256" key="7">
    <source>
        <dbReference type="ARBA" id="ARBA00023187"/>
    </source>
</evidence>
<evidence type="ECO:0000313" key="14">
    <source>
        <dbReference type="Proteomes" id="UP000714275"/>
    </source>
</evidence>
<dbReference type="Proteomes" id="UP000714275">
    <property type="component" value="Unassembled WGS sequence"/>
</dbReference>
<dbReference type="GO" id="GO:0071014">
    <property type="term" value="C:post-mRNA release spliceosomal complex"/>
    <property type="evidence" value="ECO:0007669"/>
    <property type="project" value="UniProtKB-ARBA"/>
</dbReference>
<dbReference type="FunFam" id="1.20.120.1080:FF:000003">
    <property type="entry name" value="Pre-mRNA-splicing factor ATP-dependent RNA helicase PRP43"/>
    <property type="match status" value="1"/>
</dbReference>
<keyword evidence="14" id="KW-1185">Reference proteome</keyword>
<dbReference type="InterPro" id="IPR048333">
    <property type="entry name" value="HA2_WH"/>
</dbReference>
<dbReference type="SUPFAM" id="SSF52540">
    <property type="entry name" value="P-loop containing nucleoside triphosphate hydrolases"/>
    <property type="match status" value="1"/>
</dbReference>
<dbReference type="Pfam" id="PF00270">
    <property type="entry name" value="DEAD"/>
    <property type="match status" value="1"/>
</dbReference>
<protein>
    <recommendedName>
        <fullName evidence="1">RNA helicase</fullName>
        <ecNumber evidence="1">3.6.4.13</ecNumber>
    </recommendedName>
</protein>
<dbReference type="InterPro" id="IPR001650">
    <property type="entry name" value="Helicase_C-like"/>
</dbReference>
<dbReference type="PROSITE" id="PS51192">
    <property type="entry name" value="HELICASE_ATP_BIND_1"/>
    <property type="match status" value="1"/>
</dbReference>
<accession>A0A9P6ZL52</accession>
<dbReference type="PANTHER" id="PTHR18934">
    <property type="entry name" value="ATP-DEPENDENT RNA HELICASE"/>
    <property type="match status" value="1"/>
</dbReference>
<dbReference type="EMBL" id="JABBWD010000062">
    <property type="protein sequence ID" value="KAG1770875.1"/>
    <property type="molecule type" value="Genomic_DNA"/>
</dbReference>
<dbReference type="FunFam" id="3.40.50.300:FF:000007">
    <property type="entry name" value="Pre-mRNA-splicing factor ATP-dependent RNA helicase"/>
    <property type="match status" value="1"/>
</dbReference>
<dbReference type="GO" id="GO:0016787">
    <property type="term" value="F:hydrolase activity"/>
    <property type="evidence" value="ECO:0007669"/>
    <property type="project" value="UniProtKB-KW"/>
</dbReference>
<evidence type="ECO:0000256" key="9">
    <source>
        <dbReference type="ARBA" id="ARBA00055599"/>
    </source>
</evidence>
<proteinExistence type="predicted"/>
<evidence type="ECO:0000256" key="2">
    <source>
        <dbReference type="ARBA" id="ARBA00022664"/>
    </source>
</evidence>
<dbReference type="OrthoDB" id="10253254at2759"/>